<comment type="caution">
    <text evidence="2">The sequence shown here is derived from an EMBL/GenBank/DDBJ whole genome shotgun (WGS) entry which is preliminary data.</text>
</comment>
<organism evidence="2 3">
    <name type="scientific">Perkinsus olseni</name>
    <name type="common">Perkinsus atlanticus</name>
    <dbReference type="NCBI Taxonomy" id="32597"/>
    <lineage>
        <taxon>Eukaryota</taxon>
        <taxon>Sar</taxon>
        <taxon>Alveolata</taxon>
        <taxon>Perkinsozoa</taxon>
        <taxon>Perkinsea</taxon>
        <taxon>Perkinsida</taxon>
        <taxon>Perkinsidae</taxon>
        <taxon>Perkinsus</taxon>
    </lineage>
</organism>
<feature type="coiled-coil region" evidence="1">
    <location>
        <begin position="535"/>
        <end position="596"/>
    </location>
</feature>
<dbReference type="AlphaFoldDB" id="A0A7J6U6U0"/>
<evidence type="ECO:0000313" key="3">
    <source>
        <dbReference type="Proteomes" id="UP000574390"/>
    </source>
</evidence>
<dbReference type="EMBL" id="JABANM010002487">
    <property type="protein sequence ID" value="KAF4752467.1"/>
    <property type="molecule type" value="Genomic_DNA"/>
</dbReference>
<proteinExistence type="predicted"/>
<accession>A0A7J6U6U0</accession>
<sequence>MDAQNQIDGQLLRKLQRQISMINEQARTEFTTMARQLRGASRAQVDLRTRVAAIEAETEGMPDHRVEAIAQKIIAQNGLMTTVEEQGEVLAELREQMSRLSVGLLGVGGKMDSIMERDGKGGDLSEGRVPKSPSLDAAAVTGLISRQAAAVKEACSLEVARRYDDLLALISSARAELEGTVTRARETAVAEATKEREGAVRLMHDDLVSLIRALTSEQQRRSEAATTELRDKTTAQVAELRKSLAALEGRVESAGADSRVATRSAMQASQQLEMLSRVIAEVHGRSFDADQAKAMKGDILEKMATFEVTMLESLRGTRKEVSAAQQALSDALAKEASQRAEECHSLAASFRDAIKGVAASQVTSTREIQKQVDSMKRKMHRKSADDAERADRLSRYVDDKLGSLTSTVASNHDECCDRIQDLGERLGDISIAGKENLEQLERRLREEVEATSAAVTKSVGQTRELLASEVSRLEGMVAGLATRLDAGGDDDNKRFTDWQRQWEGRVSEVSDACRRLRDSIVEQRGALDTLMREETKKVEAQCKRAIDRAAEENRQHVANEGAQREENLQRRLAGLVEEEEEKRRAMNGHLEAMEGRLDDKLAQASQGVARHLNDIRLSVNKMAKASQECVDQQVSQLLKATEGRIIASCEHLMEVEKMRVHELVEGQSEKSEKRWAKKEEERWKMMCKMVQDVDDKLTLTRVNLQEDMQLSSESLSGEVEAIDKALRSVEDLVKSGNRTLQESIDRAVKALHSAETHQKRRLEATKEAIVERTRVMDEATRMLIDEVSMRLESQKDEADGKIHLLDERIQTQVTTAATKISSGISSVQRCLQSLGQAVSSSTHDISSRMARLSAESAAKAERNETDIERSRREISDKCAAIDAQLRHLISSLGTRT</sequence>
<protein>
    <submittedName>
        <fullName evidence="2">Uncharacterized protein</fullName>
    </submittedName>
</protein>
<name>A0A7J6U6U0_PEROL</name>
<feature type="non-terminal residue" evidence="2">
    <location>
        <position position="1"/>
    </location>
</feature>
<evidence type="ECO:0000256" key="1">
    <source>
        <dbReference type="SAM" id="Coils"/>
    </source>
</evidence>
<dbReference type="Proteomes" id="UP000574390">
    <property type="component" value="Unassembled WGS sequence"/>
</dbReference>
<keyword evidence="1" id="KW-0175">Coiled coil</keyword>
<evidence type="ECO:0000313" key="2">
    <source>
        <dbReference type="EMBL" id="KAF4752467.1"/>
    </source>
</evidence>
<reference evidence="2 3" key="1">
    <citation type="submission" date="2020-04" db="EMBL/GenBank/DDBJ databases">
        <title>Perkinsus olseni comparative genomics.</title>
        <authorList>
            <person name="Bogema D.R."/>
        </authorList>
    </citation>
    <scope>NUCLEOTIDE SEQUENCE [LARGE SCALE GENOMIC DNA]</scope>
    <source>
        <strain evidence="2">ATCC PRA-205</strain>
    </source>
</reference>
<gene>
    <name evidence="2" type="ORF">FOZ62_008550</name>
</gene>
<feature type="coiled-coil region" evidence="1">
    <location>
        <begin position="230"/>
        <end position="257"/>
    </location>
</feature>